<reference evidence="2 3" key="1">
    <citation type="submission" date="2023-04" db="EMBL/GenBank/DDBJ databases">
        <title>Jannaschia ovalis sp. nov., a marine bacterium isolated from sea tidal flat.</title>
        <authorList>
            <person name="Kwon D.Y."/>
            <person name="Kim J.-J."/>
        </authorList>
    </citation>
    <scope>NUCLEOTIDE SEQUENCE [LARGE SCALE GENOMIC DNA]</scope>
    <source>
        <strain evidence="2 3">GRR-S6-38</strain>
    </source>
</reference>
<proteinExistence type="predicted"/>
<accession>A0ABY8L933</accession>
<organism evidence="2 3">
    <name type="scientific">Jannaschia ovalis</name>
    <dbReference type="NCBI Taxonomy" id="3038773"/>
    <lineage>
        <taxon>Bacteria</taxon>
        <taxon>Pseudomonadati</taxon>
        <taxon>Pseudomonadota</taxon>
        <taxon>Alphaproteobacteria</taxon>
        <taxon>Rhodobacterales</taxon>
        <taxon>Roseobacteraceae</taxon>
        <taxon>Jannaschia</taxon>
    </lineage>
</organism>
<dbReference type="RefSeq" id="WP_279964402.1">
    <property type="nucleotide sequence ID" value="NZ_CP122537.1"/>
</dbReference>
<sequence>MQLDRLMAKTMTRLVKTGLSVKRRPAEPAPAGAEAPALRGSGSWANDWPGARSAVERAKSLARPGRSRKSAKSTAPDTIPEGTIRQHPLMSTRDVKLHNWIADRLEAEAPWCTLHAGVALKGFLTSDLTRPGYDPLAGMVADLAIVDSHGHVASVLLRENTADPAHHLLLLDALMDADIPIVDIQPRPSLSALWAEISATLPEA</sequence>
<protein>
    <recommendedName>
        <fullName evidence="4">DUF2726 domain-containing protein</fullName>
    </recommendedName>
</protein>
<evidence type="ECO:0008006" key="4">
    <source>
        <dbReference type="Google" id="ProtNLM"/>
    </source>
</evidence>
<evidence type="ECO:0000313" key="3">
    <source>
        <dbReference type="Proteomes" id="UP001243420"/>
    </source>
</evidence>
<dbReference type="EMBL" id="CP122537">
    <property type="protein sequence ID" value="WGH77794.1"/>
    <property type="molecule type" value="Genomic_DNA"/>
</dbReference>
<name>A0ABY8L933_9RHOB</name>
<evidence type="ECO:0000256" key="1">
    <source>
        <dbReference type="SAM" id="MobiDB-lite"/>
    </source>
</evidence>
<dbReference type="Proteomes" id="UP001243420">
    <property type="component" value="Chromosome"/>
</dbReference>
<evidence type="ECO:0000313" key="2">
    <source>
        <dbReference type="EMBL" id="WGH77794.1"/>
    </source>
</evidence>
<keyword evidence="3" id="KW-1185">Reference proteome</keyword>
<feature type="region of interest" description="Disordered" evidence="1">
    <location>
        <begin position="18"/>
        <end position="83"/>
    </location>
</feature>
<gene>
    <name evidence="2" type="ORF">P8627_12220</name>
</gene>